<accession>A0A8J8SV47</accession>
<organism evidence="2 3">
    <name type="scientific">Halteria grandinella</name>
    <dbReference type="NCBI Taxonomy" id="5974"/>
    <lineage>
        <taxon>Eukaryota</taxon>
        <taxon>Sar</taxon>
        <taxon>Alveolata</taxon>
        <taxon>Ciliophora</taxon>
        <taxon>Intramacronucleata</taxon>
        <taxon>Spirotrichea</taxon>
        <taxon>Stichotrichia</taxon>
        <taxon>Sporadotrichida</taxon>
        <taxon>Halteriidae</taxon>
        <taxon>Halteria</taxon>
    </lineage>
</organism>
<feature type="compositionally biased region" description="Polar residues" evidence="1">
    <location>
        <begin position="31"/>
        <end position="46"/>
    </location>
</feature>
<evidence type="ECO:0000313" key="3">
    <source>
        <dbReference type="Proteomes" id="UP000785679"/>
    </source>
</evidence>
<evidence type="ECO:0000313" key="2">
    <source>
        <dbReference type="EMBL" id="TNV72017.1"/>
    </source>
</evidence>
<protein>
    <submittedName>
        <fullName evidence="2">Uncharacterized protein</fullName>
    </submittedName>
</protein>
<evidence type="ECO:0000256" key="1">
    <source>
        <dbReference type="SAM" id="MobiDB-lite"/>
    </source>
</evidence>
<reference evidence="2" key="1">
    <citation type="submission" date="2019-06" db="EMBL/GenBank/DDBJ databases">
        <authorList>
            <person name="Zheng W."/>
        </authorList>
    </citation>
    <scope>NUCLEOTIDE SEQUENCE</scope>
    <source>
        <strain evidence="2">QDHG01</strain>
    </source>
</reference>
<dbReference type="AlphaFoldDB" id="A0A8J8SV47"/>
<feature type="region of interest" description="Disordered" evidence="1">
    <location>
        <begin position="31"/>
        <end position="65"/>
    </location>
</feature>
<sequence length="84" mass="9742">MPIQDMSTASFLIRVYSNNKKTTIIKTISPSRWSNPKQSHLPSNETMKPIQSVRSKTNWGNQRDHRKTNKMWVLAGRQHPHCPS</sequence>
<name>A0A8J8SV47_HALGN</name>
<comment type="caution">
    <text evidence="2">The sequence shown here is derived from an EMBL/GenBank/DDBJ whole genome shotgun (WGS) entry which is preliminary data.</text>
</comment>
<feature type="compositionally biased region" description="Polar residues" evidence="1">
    <location>
        <begin position="52"/>
        <end position="61"/>
    </location>
</feature>
<gene>
    <name evidence="2" type="ORF">FGO68_gene15339</name>
</gene>
<keyword evidence="3" id="KW-1185">Reference proteome</keyword>
<dbReference type="Proteomes" id="UP000785679">
    <property type="component" value="Unassembled WGS sequence"/>
</dbReference>
<dbReference type="EMBL" id="RRYP01024890">
    <property type="protein sequence ID" value="TNV72017.1"/>
    <property type="molecule type" value="Genomic_DNA"/>
</dbReference>
<proteinExistence type="predicted"/>